<organism evidence="1 2">
    <name type="scientific">Athelia psychrophila</name>
    <dbReference type="NCBI Taxonomy" id="1759441"/>
    <lineage>
        <taxon>Eukaryota</taxon>
        <taxon>Fungi</taxon>
        <taxon>Dikarya</taxon>
        <taxon>Basidiomycota</taxon>
        <taxon>Agaricomycotina</taxon>
        <taxon>Agaricomycetes</taxon>
        <taxon>Agaricomycetidae</taxon>
        <taxon>Atheliales</taxon>
        <taxon>Atheliaceae</taxon>
        <taxon>Athelia</taxon>
    </lineage>
</organism>
<proteinExistence type="predicted"/>
<keyword evidence="2" id="KW-1185">Reference proteome</keyword>
<feature type="non-terminal residue" evidence="1">
    <location>
        <position position="1"/>
    </location>
</feature>
<protein>
    <recommendedName>
        <fullName evidence="3">Reverse transcriptase zinc-binding domain-containing protein</fullName>
    </recommendedName>
</protein>
<dbReference type="AlphaFoldDB" id="A0A166P541"/>
<evidence type="ECO:0008006" key="3">
    <source>
        <dbReference type="Google" id="ProtNLM"/>
    </source>
</evidence>
<dbReference type="EMBL" id="KV417519">
    <property type="protein sequence ID" value="KZP25719.1"/>
    <property type="molecule type" value="Genomic_DNA"/>
</dbReference>
<evidence type="ECO:0000313" key="1">
    <source>
        <dbReference type="EMBL" id="KZP25719.1"/>
    </source>
</evidence>
<dbReference type="OrthoDB" id="3267074at2759"/>
<dbReference type="STRING" id="436010.A0A166P541"/>
<accession>A0A166P541</accession>
<reference evidence="1 2" key="1">
    <citation type="journal article" date="2016" name="Mol. Biol. Evol.">
        <title>Comparative Genomics of Early-Diverging Mushroom-Forming Fungi Provides Insights into the Origins of Lignocellulose Decay Capabilities.</title>
        <authorList>
            <person name="Nagy L.G."/>
            <person name="Riley R."/>
            <person name="Tritt A."/>
            <person name="Adam C."/>
            <person name="Daum C."/>
            <person name="Floudas D."/>
            <person name="Sun H."/>
            <person name="Yadav J.S."/>
            <person name="Pangilinan J."/>
            <person name="Larsson K.H."/>
            <person name="Matsuura K."/>
            <person name="Barry K."/>
            <person name="Labutti K."/>
            <person name="Kuo R."/>
            <person name="Ohm R.A."/>
            <person name="Bhattacharya S.S."/>
            <person name="Shirouzu T."/>
            <person name="Yoshinaga Y."/>
            <person name="Martin F.M."/>
            <person name="Grigoriev I.V."/>
            <person name="Hibbett D.S."/>
        </authorList>
    </citation>
    <scope>NUCLEOTIDE SEQUENCE [LARGE SCALE GENOMIC DNA]</scope>
    <source>
        <strain evidence="1 2">CBS 109695</strain>
    </source>
</reference>
<dbReference type="Proteomes" id="UP000076532">
    <property type="component" value="Unassembled WGS sequence"/>
</dbReference>
<evidence type="ECO:0000313" key="2">
    <source>
        <dbReference type="Proteomes" id="UP000076532"/>
    </source>
</evidence>
<gene>
    <name evidence="1" type="ORF">FIBSPDRAFT_733568</name>
</gene>
<name>A0A166P541_9AGAM</name>
<sequence>IDSYSRKQASILSQFRTNHVPLNQTLFRIGRVESPACPHCGGVTVETIRHFILDCPHYAFARHHLRTKLGRKAGEIPFLLGDKEGAKEFLCYVGFTHRFK</sequence>